<protein>
    <submittedName>
        <fullName evidence="2">Uncharacterized protein</fullName>
    </submittedName>
</protein>
<evidence type="ECO:0000256" key="1">
    <source>
        <dbReference type="SAM" id="MobiDB-lite"/>
    </source>
</evidence>
<comment type="caution">
    <text evidence="2">The sequence shown here is derived from an EMBL/GenBank/DDBJ whole genome shotgun (WGS) entry which is preliminary data.</text>
</comment>
<gene>
    <name evidence="2" type="ORF">mPipKuh1_009777</name>
</gene>
<keyword evidence="3" id="KW-1185">Reference proteome</keyword>
<dbReference type="Proteomes" id="UP000558488">
    <property type="component" value="Unassembled WGS sequence"/>
</dbReference>
<proteinExistence type="predicted"/>
<dbReference type="AlphaFoldDB" id="A0A7J7SUP6"/>
<evidence type="ECO:0000313" key="3">
    <source>
        <dbReference type="Proteomes" id="UP000558488"/>
    </source>
</evidence>
<feature type="region of interest" description="Disordered" evidence="1">
    <location>
        <begin position="88"/>
        <end position="112"/>
    </location>
</feature>
<feature type="region of interest" description="Disordered" evidence="1">
    <location>
        <begin position="1"/>
        <end position="30"/>
    </location>
</feature>
<dbReference type="EMBL" id="JACAGB010000037">
    <property type="protein sequence ID" value="KAF6292168.1"/>
    <property type="molecule type" value="Genomic_DNA"/>
</dbReference>
<name>A0A7J7SUP6_PIPKU</name>
<accession>A0A7J7SUP6</accession>
<sequence>MGRKQERNGQHLHQGRSRRDKKDKDNIESACKERSFSGRLVNILNTIHYSIFLAAAPESPVPVSAVQPHLPEALPSICRLPSFRADRKAPMSNRAGQAAGRPASAFSSFVAQ</sequence>
<evidence type="ECO:0000313" key="2">
    <source>
        <dbReference type="EMBL" id="KAF6292168.1"/>
    </source>
</evidence>
<organism evidence="2 3">
    <name type="scientific">Pipistrellus kuhlii</name>
    <name type="common">Kuhl's pipistrelle</name>
    <dbReference type="NCBI Taxonomy" id="59472"/>
    <lineage>
        <taxon>Eukaryota</taxon>
        <taxon>Metazoa</taxon>
        <taxon>Chordata</taxon>
        <taxon>Craniata</taxon>
        <taxon>Vertebrata</taxon>
        <taxon>Euteleostomi</taxon>
        <taxon>Mammalia</taxon>
        <taxon>Eutheria</taxon>
        <taxon>Laurasiatheria</taxon>
        <taxon>Chiroptera</taxon>
        <taxon>Yangochiroptera</taxon>
        <taxon>Vespertilionidae</taxon>
        <taxon>Pipistrellus</taxon>
    </lineage>
</organism>
<feature type="compositionally biased region" description="Basic and acidic residues" evidence="1">
    <location>
        <begin position="20"/>
        <end position="30"/>
    </location>
</feature>
<reference evidence="2 3" key="1">
    <citation type="journal article" date="2020" name="Nature">
        <title>Six reference-quality genomes reveal evolution of bat adaptations.</title>
        <authorList>
            <person name="Jebb D."/>
            <person name="Huang Z."/>
            <person name="Pippel M."/>
            <person name="Hughes G.M."/>
            <person name="Lavrichenko K."/>
            <person name="Devanna P."/>
            <person name="Winkler S."/>
            <person name="Jermiin L.S."/>
            <person name="Skirmuntt E.C."/>
            <person name="Katzourakis A."/>
            <person name="Burkitt-Gray L."/>
            <person name="Ray D.A."/>
            <person name="Sullivan K.A.M."/>
            <person name="Roscito J.G."/>
            <person name="Kirilenko B.M."/>
            <person name="Davalos L.M."/>
            <person name="Corthals A.P."/>
            <person name="Power M.L."/>
            <person name="Jones G."/>
            <person name="Ransome R.D."/>
            <person name="Dechmann D.K.N."/>
            <person name="Locatelli A.G."/>
            <person name="Puechmaille S.J."/>
            <person name="Fedrigo O."/>
            <person name="Jarvis E.D."/>
            <person name="Hiller M."/>
            <person name="Vernes S.C."/>
            <person name="Myers E.W."/>
            <person name="Teeling E.C."/>
        </authorList>
    </citation>
    <scope>NUCLEOTIDE SEQUENCE [LARGE SCALE GENOMIC DNA]</scope>
    <source>
        <strain evidence="2">MPipKuh1</strain>
        <tissue evidence="2">Flight muscle</tissue>
    </source>
</reference>